<organism evidence="1 2">
    <name type="scientific">Ruminococcus gauvreauii</name>
    <dbReference type="NCBI Taxonomy" id="438033"/>
    <lineage>
        <taxon>Bacteria</taxon>
        <taxon>Bacillati</taxon>
        <taxon>Bacillota</taxon>
        <taxon>Clostridia</taxon>
        <taxon>Eubacteriales</taxon>
        <taxon>Oscillospiraceae</taxon>
        <taxon>Ruminococcus</taxon>
    </lineage>
</organism>
<gene>
    <name evidence="1" type="ORF">NQ502_07985</name>
</gene>
<dbReference type="SUPFAM" id="SSF56801">
    <property type="entry name" value="Acetyl-CoA synthetase-like"/>
    <property type="match status" value="1"/>
</dbReference>
<dbReference type="GO" id="GO:0016874">
    <property type="term" value="F:ligase activity"/>
    <property type="evidence" value="ECO:0007669"/>
    <property type="project" value="UniProtKB-KW"/>
</dbReference>
<sequence length="441" mass="51045">MSFDEKLRWFGFWTLDRLRGAPVRRYYDQIRRGFYGGTSLAETEQKIHKLIRHAVQTTEFYKDYDPDSRLSDLPVVNKDTFRDQYDAFISSVHKDAPDNRIMCTSGSTGTPLSMIQNRDKIHHNTAGGIFLGAAGGYYIGMKEAFIRVWVSNVKKSRLSLLMENMIMMDSSNMDDEGLARMLAVIRRKRVKCLVGYSSALEELSRYITNHGVDTSGFRVKSIIPISESMAPDFRKKLQKQFGCPVRAWYSNEENGIMGIQNKEDEGYQIDTESYYYEILKMDSDEPAAPGELGRIVITDLYNYAFPILRYDNGDTAVASRKVKDGKYKLYLTKLYGRRSDLIYDCGGKALTPYIITNNMWDVRGVKQFRFIQEDLTKYTLWLNGDREQMNIEDITHRILPYLGEQAELSIEFVDEIPVLQSGKRKYIENRCETYQNRKGSR</sequence>
<dbReference type="InterPro" id="IPR053158">
    <property type="entry name" value="CapK_Type1_Caps_Biosynth"/>
</dbReference>
<name>A0ABY5VKW1_9FIRM</name>
<dbReference type="EMBL" id="CP102290">
    <property type="protein sequence ID" value="UWP60957.1"/>
    <property type="molecule type" value="Genomic_DNA"/>
</dbReference>
<dbReference type="Gene3D" id="3.40.50.12780">
    <property type="entry name" value="N-terminal domain of ligase-like"/>
    <property type="match status" value="1"/>
</dbReference>
<dbReference type="PANTHER" id="PTHR36932:SF1">
    <property type="entry name" value="CAPSULAR POLYSACCHARIDE BIOSYNTHESIS PROTEIN"/>
    <property type="match status" value="1"/>
</dbReference>
<keyword evidence="1" id="KW-0436">Ligase</keyword>
<reference evidence="1" key="1">
    <citation type="journal article" date="2022" name="Cell">
        <title>Design, construction, and in vivo augmentation of a complex gut microbiome.</title>
        <authorList>
            <person name="Cheng A.G."/>
            <person name="Ho P.Y."/>
            <person name="Aranda-Diaz A."/>
            <person name="Jain S."/>
            <person name="Yu F.B."/>
            <person name="Meng X."/>
            <person name="Wang M."/>
            <person name="Iakiviak M."/>
            <person name="Nagashima K."/>
            <person name="Zhao A."/>
            <person name="Murugkar P."/>
            <person name="Patil A."/>
            <person name="Atabakhsh K."/>
            <person name="Weakley A."/>
            <person name="Yan J."/>
            <person name="Brumbaugh A.R."/>
            <person name="Higginbottom S."/>
            <person name="Dimas A."/>
            <person name="Shiver A.L."/>
            <person name="Deutschbauer A."/>
            <person name="Neff N."/>
            <person name="Sonnenburg J.L."/>
            <person name="Huang K.C."/>
            <person name="Fischbach M.A."/>
        </authorList>
    </citation>
    <scope>NUCLEOTIDE SEQUENCE</scope>
    <source>
        <strain evidence="1">DSM 19829</strain>
    </source>
</reference>
<dbReference type="PANTHER" id="PTHR36932">
    <property type="entry name" value="CAPSULAR POLYSACCHARIDE BIOSYNTHESIS PROTEIN"/>
    <property type="match status" value="1"/>
</dbReference>
<evidence type="ECO:0000313" key="2">
    <source>
        <dbReference type="Proteomes" id="UP001060164"/>
    </source>
</evidence>
<dbReference type="RefSeq" id="WP_028527655.1">
    <property type="nucleotide sequence ID" value="NZ_CABLBR010000003.1"/>
</dbReference>
<protein>
    <submittedName>
        <fullName evidence="1">Phenylacetate--CoA ligase family protein</fullName>
    </submittedName>
</protein>
<dbReference type="InterPro" id="IPR042099">
    <property type="entry name" value="ANL_N_sf"/>
</dbReference>
<proteinExistence type="predicted"/>
<accession>A0ABY5VKW1</accession>
<dbReference type="Proteomes" id="UP001060164">
    <property type="component" value="Chromosome"/>
</dbReference>
<evidence type="ECO:0000313" key="1">
    <source>
        <dbReference type="EMBL" id="UWP60957.1"/>
    </source>
</evidence>
<keyword evidence="2" id="KW-1185">Reference proteome</keyword>